<organism evidence="1 2">
    <name type="scientific">Hyalomma asiaticum</name>
    <name type="common">Tick</name>
    <dbReference type="NCBI Taxonomy" id="266040"/>
    <lineage>
        <taxon>Eukaryota</taxon>
        <taxon>Metazoa</taxon>
        <taxon>Ecdysozoa</taxon>
        <taxon>Arthropoda</taxon>
        <taxon>Chelicerata</taxon>
        <taxon>Arachnida</taxon>
        <taxon>Acari</taxon>
        <taxon>Parasitiformes</taxon>
        <taxon>Ixodida</taxon>
        <taxon>Ixodoidea</taxon>
        <taxon>Ixodidae</taxon>
        <taxon>Hyalomminae</taxon>
        <taxon>Hyalomma</taxon>
    </lineage>
</organism>
<proteinExistence type="predicted"/>
<protein>
    <submittedName>
        <fullName evidence="1">Uncharacterized protein</fullName>
    </submittedName>
</protein>
<evidence type="ECO:0000313" key="2">
    <source>
        <dbReference type="Proteomes" id="UP000821845"/>
    </source>
</evidence>
<reference evidence="1" key="1">
    <citation type="submission" date="2020-05" db="EMBL/GenBank/DDBJ databases">
        <title>Large-scale comparative analyses of tick genomes elucidate their genetic diversity and vector capacities.</title>
        <authorList>
            <person name="Jia N."/>
            <person name="Wang J."/>
            <person name="Shi W."/>
            <person name="Du L."/>
            <person name="Sun Y."/>
            <person name="Zhan W."/>
            <person name="Jiang J."/>
            <person name="Wang Q."/>
            <person name="Zhang B."/>
            <person name="Ji P."/>
            <person name="Sakyi L.B."/>
            <person name="Cui X."/>
            <person name="Yuan T."/>
            <person name="Jiang B."/>
            <person name="Yang W."/>
            <person name="Lam T.T.-Y."/>
            <person name="Chang Q."/>
            <person name="Ding S."/>
            <person name="Wang X."/>
            <person name="Zhu J."/>
            <person name="Ruan X."/>
            <person name="Zhao L."/>
            <person name="Wei J."/>
            <person name="Que T."/>
            <person name="Du C."/>
            <person name="Cheng J."/>
            <person name="Dai P."/>
            <person name="Han X."/>
            <person name="Huang E."/>
            <person name="Gao Y."/>
            <person name="Liu J."/>
            <person name="Shao H."/>
            <person name="Ye R."/>
            <person name="Li L."/>
            <person name="Wei W."/>
            <person name="Wang X."/>
            <person name="Wang C."/>
            <person name="Yang T."/>
            <person name="Huo Q."/>
            <person name="Li W."/>
            <person name="Guo W."/>
            <person name="Chen H."/>
            <person name="Zhou L."/>
            <person name="Ni X."/>
            <person name="Tian J."/>
            <person name="Zhou Y."/>
            <person name="Sheng Y."/>
            <person name="Liu T."/>
            <person name="Pan Y."/>
            <person name="Xia L."/>
            <person name="Li J."/>
            <person name="Zhao F."/>
            <person name="Cao W."/>
        </authorList>
    </citation>
    <scope>NUCLEOTIDE SEQUENCE</scope>
    <source>
        <strain evidence="1">Hyas-2018</strain>
    </source>
</reference>
<gene>
    <name evidence="1" type="ORF">HPB50_013765</name>
</gene>
<keyword evidence="2" id="KW-1185">Reference proteome</keyword>
<accession>A0ACB7S682</accession>
<dbReference type="Proteomes" id="UP000821845">
    <property type="component" value="Chromosome 6"/>
</dbReference>
<comment type="caution">
    <text evidence="1">The sequence shown here is derived from an EMBL/GenBank/DDBJ whole genome shotgun (WGS) entry which is preliminary data.</text>
</comment>
<sequence length="106" mass="11988">MKSPEATKRLTQRRELQVKGRCSLVIEPQRQQVRLRLQWLLHALADGDVRILLAAYGKVTEVTRERGPVHGMNEKNSTTRTVLIKLNSGVKLTPATLFIRSESLAN</sequence>
<name>A0ACB7S682_HYAAI</name>
<evidence type="ECO:0000313" key="1">
    <source>
        <dbReference type="EMBL" id="KAH6928269.1"/>
    </source>
</evidence>
<dbReference type="EMBL" id="CM023486">
    <property type="protein sequence ID" value="KAH6928269.1"/>
    <property type="molecule type" value="Genomic_DNA"/>
</dbReference>